<keyword evidence="2" id="KW-0732">Signal</keyword>
<dbReference type="Gene3D" id="3.40.710.10">
    <property type="entry name" value="DD-peptidase/beta-lactamase superfamily"/>
    <property type="match status" value="1"/>
</dbReference>
<dbReference type="GO" id="GO:0071555">
    <property type="term" value="P:cell wall organization"/>
    <property type="evidence" value="ECO:0007669"/>
    <property type="project" value="UniProtKB-KW"/>
</dbReference>
<dbReference type="PRINTS" id="PR00725">
    <property type="entry name" value="DADACBPTASE1"/>
</dbReference>
<evidence type="ECO:0000313" key="11">
    <source>
        <dbReference type="EMBL" id="HIZ73184.1"/>
    </source>
</evidence>
<keyword evidence="3" id="KW-0378">Hydrolase</keyword>
<feature type="binding site" evidence="8">
    <location>
        <position position="220"/>
    </location>
    <ligand>
        <name>substrate</name>
    </ligand>
</feature>
<dbReference type="Proteomes" id="UP000824102">
    <property type="component" value="Unassembled WGS sequence"/>
</dbReference>
<dbReference type="PANTHER" id="PTHR21581:SF33">
    <property type="entry name" value="D-ALANYL-D-ALANINE CARBOXYPEPTIDASE DACB"/>
    <property type="match status" value="1"/>
</dbReference>
<dbReference type="EMBL" id="DXBB01000088">
    <property type="protein sequence ID" value="HIZ73184.1"/>
    <property type="molecule type" value="Genomic_DNA"/>
</dbReference>
<dbReference type="GO" id="GO:0009002">
    <property type="term" value="F:serine-type D-Ala-D-Ala carboxypeptidase activity"/>
    <property type="evidence" value="ECO:0007669"/>
    <property type="project" value="InterPro"/>
</dbReference>
<protein>
    <submittedName>
        <fullName evidence="11">D-alanyl-D-alanine carboxypeptidase</fullName>
    </submittedName>
</protein>
<keyword evidence="11" id="KW-0121">Carboxypeptidase</keyword>
<feature type="active site" description="Acyl-ester intermediate" evidence="7">
    <location>
        <position position="66"/>
    </location>
</feature>
<dbReference type="InterPro" id="IPR018044">
    <property type="entry name" value="Peptidase_S11"/>
</dbReference>
<dbReference type="PANTHER" id="PTHR21581">
    <property type="entry name" value="D-ALANYL-D-ALANINE CARBOXYPEPTIDASE"/>
    <property type="match status" value="1"/>
</dbReference>
<evidence type="ECO:0000256" key="8">
    <source>
        <dbReference type="PIRSR" id="PIRSR618044-2"/>
    </source>
</evidence>
<name>A0A9D2G512_9FIRM</name>
<dbReference type="GO" id="GO:0008360">
    <property type="term" value="P:regulation of cell shape"/>
    <property type="evidence" value="ECO:0007669"/>
    <property type="project" value="UniProtKB-KW"/>
</dbReference>
<dbReference type="GO" id="GO:0009252">
    <property type="term" value="P:peptidoglycan biosynthetic process"/>
    <property type="evidence" value="ECO:0007669"/>
    <property type="project" value="UniProtKB-KW"/>
</dbReference>
<evidence type="ECO:0000256" key="6">
    <source>
        <dbReference type="ARBA" id="ARBA00023316"/>
    </source>
</evidence>
<evidence type="ECO:0000256" key="1">
    <source>
        <dbReference type="ARBA" id="ARBA00007164"/>
    </source>
</evidence>
<evidence type="ECO:0000259" key="10">
    <source>
        <dbReference type="Pfam" id="PF00768"/>
    </source>
</evidence>
<keyword evidence="5" id="KW-0573">Peptidoglycan synthesis</keyword>
<feature type="active site" description="Proton acceptor" evidence="7">
    <location>
        <position position="69"/>
    </location>
</feature>
<evidence type="ECO:0000256" key="2">
    <source>
        <dbReference type="ARBA" id="ARBA00022729"/>
    </source>
</evidence>
<evidence type="ECO:0000256" key="3">
    <source>
        <dbReference type="ARBA" id="ARBA00022801"/>
    </source>
</evidence>
<comment type="caution">
    <text evidence="11">The sequence shown here is derived from an EMBL/GenBank/DDBJ whole genome shotgun (WGS) entry which is preliminary data.</text>
</comment>
<dbReference type="InterPro" id="IPR012338">
    <property type="entry name" value="Beta-lactam/transpept-like"/>
</dbReference>
<sequence length="273" mass="30096">MRAAKRWMCALPAVLLLFFLVNCISLRHAEAQSIAETASLAECVIEVSGRRFLHEKDADRPLPMASTTKILTAIILIEDCSPEEIVVIPAEAERAEGSSVYLRAGERYTVEELLYGLMLRSGNDCAVALAIHHSGSVKKFAAAMNIRASQLGAEHSRFANPHGLPEKDHYTTARDLALIASHAMENALFRSIVSCKSYPSLGWKNKNKILFDYEGACGVKTGFTREAGRCLVAAAERNNVLLVSVVLNSPQMYERSKELLDRAFLHEEVPIIP</sequence>
<evidence type="ECO:0000256" key="7">
    <source>
        <dbReference type="PIRSR" id="PIRSR618044-1"/>
    </source>
</evidence>
<comment type="similarity">
    <text evidence="1 9">Belongs to the peptidase S11 family.</text>
</comment>
<evidence type="ECO:0000256" key="9">
    <source>
        <dbReference type="RuleBase" id="RU004016"/>
    </source>
</evidence>
<evidence type="ECO:0000256" key="5">
    <source>
        <dbReference type="ARBA" id="ARBA00022984"/>
    </source>
</evidence>
<keyword evidence="6" id="KW-0961">Cell wall biogenesis/degradation</keyword>
<evidence type="ECO:0000313" key="12">
    <source>
        <dbReference type="Proteomes" id="UP000824102"/>
    </source>
</evidence>
<keyword evidence="4" id="KW-0133">Cell shape</keyword>
<reference evidence="11" key="2">
    <citation type="submission" date="2021-04" db="EMBL/GenBank/DDBJ databases">
        <authorList>
            <person name="Gilroy R."/>
        </authorList>
    </citation>
    <scope>NUCLEOTIDE SEQUENCE</scope>
    <source>
        <strain evidence="11">ChiW7-2402</strain>
    </source>
</reference>
<feature type="domain" description="Peptidase S11 D-alanyl-D-alanine carboxypeptidase A N-terminal" evidence="10">
    <location>
        <begin position="33"/>
        <end position="250"/>
    </location>
</feature>
<keyword evidence="11" id="KW-0645">Protease</keyword>
<accession>A0A9D2G512</accession>
<evidence type="ECO:0000256" key="4">
    <source>
        <dbReference type="ARBA" id="ARBA00022960"/>
    </source>
</evidence>
<proteinExistence type="inferred from homology"/>
<gene>
    <name evidence="11" type="ORF">H9964_06355</name>
</gene>
<reference evidence="11" key="1">
    <citation type="journal article" date="2021" name="PeerJ">
        <title>Extensive microbial diversity within the chicken gut microbiome revealed by metagenomics and culture.</title>
        <authorList>
            <person name="Gilroy R."/>
            <person name="Ravi A."/>
            <person name="Getino M."/>
            <person name="Pursley I."/>
            <person name="Horton D.L."/>
            <person name="Alikhan N.F."/>
            <person name="Baker D."/>
            <person name="Gharbi K."/>
            <person name="Hall N."/>
            <person name="Watson M."/>
            <person name="Adriaenssens E.M."/>
            <person name="Foster-Nyarko E."/>
            <person name="Jarju S."/>
            <person name="Secka A."/>
            <person name="Antonio M."/>
            <person name="Oren A."/>
            <person name="Chaudhuri R.R."/>
            <person name="La Ragione R."/>
            <person name="Hildebrand F."/>
            <person name="Pallen M.J."/>
        </authorList>
    </citation>
    <scope>NUCLEOTIDE SEQUENCE</scope>
    <source>
        <strain evidence="11">ChiW7-2402</strain>
    </source>
</reference>
<organism evidence="11 12">
    <name type="scientific">Candidatus Gallimonas intestinavium</name>
    <dbReference type="NCBI Taxonomy" id="2838603"/>
    <lineage>
        <taxon>Bacteria</taxon>
        <taxon>Bacillati</taxon>
        <taxon>Bacillota</taxon>
        <taxon>Clostridia</taxon>
        <taxon>Candidatus Gallimonas</taxon>
    </lineage>
</organism>
<feature type="active site" evidence="7">
    <location>
        <position position="121"/>
    </location>
</feature>
<dbReference type="AlphaFoldDB" id="A0A9D2G512"/>
<dbReference type="GO" id="GO:0006508">
    <property type="term" value="P:proteolysis"/>
    <property type="evidence" value="ECO:0007669"/>
    <property type="project" value="InterPro"/>
</dbReference>
<dbReference type="InterPro" id="IPR001967">
    <property type="entry name" value="Peptidase_S11_N"/>
</dbReference>
<dbReference type="SUPFAM" id="SSF56601">
    <property type="entry name" value="beta-lactamase/transpeptidase-like"/>
    <property type="match status" value="1"/>
</dbReference>
<dbReference type="Pfam" id="PF00768">
    <property type="entry name" value="Peptidase_S11"/>
    <property type="match status" value="1"/>
</dbReference>